<dbReference type="AlphaFoldDB" id="A0A1P8KGF0"/>
<dbReference type="Gene3D" id="3.30.70.1210">
    <property type="entry name" value="Crispr-associated protein, domain 2"/>
    <property type="match status" value="1"/>
</dbReference>
<dbReference type="Pfam" id="PF08798">
    <property type="entry name" value="CRISPR_assoc"/>
    <property type="match status" value="1"/>
</dbReference>
<protein>
    <recommendedName>
        <fullName evidence="2">Type I-E CRISPR-associated protein Cas6/Cse3/CasE</fullName>
    </recommendedName>
</protein>
<name>A0A1P8KGF0_ACILW</name>
<dbReference type="RefSeq" id="WP_032056390.1">
    <property type="nucleotide sequence ID" value="NZ_CP082144.1"/>
</dbReference>
<evidence type="ECO:0008006" key="2">
    <source>
        <dbReference type="Google" id="ProtNLM"/>
    </source>
</evidence>
<sequence length="243" mass="27519">MLNNTLIVNRALFKVMVLNNAVYRKLDIEMSLNNIKLTANCFALTHPENEKNLFKYIFREMFKRNKVETFCSAKVIFFTDGKHIYLRTCVSDVKIPMAKEYIEISHGQQITGKIMVPLNRECSFNRQEIEEYISVHGEKPKGNSGKKRKNLTADEAAEFTKNALSSKGLLDVTIIEQQCGPQLSILNIPVQTRDISFSATVGDLELFKTAWLNGIGRDKTYGFGMIRLDGTLFTPPCNNSAHA</sequence>
<geneLocation type="plasmid" evidence="1">
    <name>pALWED1.1</name>
</geneLocation>
<keyword evidence="1" id="KW-0614">Plasmid</keyword>
<organism evidence="1">
    <name type="scientific">Acinetobacter lwoffii</name>
    <dbReference type="NCBI Taxonomy" id="28090"/>
    <lineage>
        <taxon>Bacteria</taxon>
        <taxon>Pseudomonadati</taxon>
        <taxon>Pseudomonadota</taxon>
        <taxon>Gammaproteobacteria</taxon>
        <taxon>Moraxellales</taxon>
        <taxon>Moraxellaceae</taxon>
        <taxon>Acinetobacter</taxon>
    </lineage>
</organism>
<proteinExistence type="predicted"/>
<gene>
    <name evidence="1" type="ORF">BAA96_1p0055</name>
</gene>
<dbReference type="EMBL" id="KX426227">
    <property type="protein sequence ID" value="APW48762.1"/>
    <property type="molecule type" value="Genomic_DNA"/>
</dbReference>
<dbReference type="SUPFAM" id="SSF117987">
    <property type="entry name" value="CRISPR-associated protein"/>
    <property type="match status" value="1"/>
</dbReference>
<reference evidence="1" key="1">
    <citation type="journal article" date="2016" name="Biomed. Res. Int.">
        <title>Resistance of Permafrost and Modern Acinetobacter lwoffii Strains to Heavy Metals and Arsenic Revealed by Genome Analysis.</title>
        <authorList>
            <person name="Mindlin S."/>
            <person name="Petrenko A."/>
            <person name="Kurakov A."/>
            <person name="Beletsky A."/>
            <person name="Mardanov A."/>
            <person name="Petrova M."/>
        </authorList>
    </citation>
    <scope>NUCLEOTIDE SEQUENCE</scope>
    <source>
        <strain evidence="1">ED23-35</strain>
        <plasmid evidence="1">pALWED1.1</plasmid>
    </source>
</reference>
<evidence type="ECO:0000313" key="1">
    <source>
        <dbReference type="EMBL" id="APW48762.1"/>
    </source>
</evidence>
<accession>A0A1P8KGF0</accession>
<dbReference type="InterPro" id="IPR010179">
    <property type="entry name" value="CRISPR-assoc_prot_Cse3"/>
</dbReference>